<proteinExistence type="predicted"/>
<name>A0A7U9L4F7_9ACTN</name>
<reference evidence="2 3" key="1">
    <citation type="submission" date="2018-11" db="EMBL/GenBank/DDBJ databases">
        <title>Whole genome sequence of Streptomyces chrestomyceticus NBRC 13444(T).</title>
        <authorList>
            <person name="Komaki H."/>
            <person name="Tamura T."/>
        </authorList>
    </citation>
    <scope>NUCLEOTIDE SEQUENCE [LARGE SCALE GENOMIC DNA]</scope>
    <source>
        <strain evidence="2 3">NBRC 13444</strain>
    </source>
</reference>
<evidence type="ECO:0000313" key="3">
    <source>
        <dbReference type="Proteomes" id="UP000287830"/>
    </source>
</evidence>
<gene>
    <name evidence="2" type="ORF">OEIGOIKO_08164</name>
</gene>
<evidence type="ECO:0000256" key="1">
    <source>
        <dbReference type="SAM" id="MobiDB-lite"/>
    </source>
</evidence>
<sequence>MIVTTVAVDGVGSQAPRIPLETATADRRQNIGTSRRPA</sequence>
<accession>A0A7U9L4F7</accession>
<dbReference type="Proteomes" id="UP000287830">
    <property type="component" value="Unassembled WGS sequence"/>
</dbReference>
<protein>
    <submittedName>
        <fullName evidence="2">Uncharacterized protein</fullName>
    </submittedName>
</protein>
<feature type="region of interest" description="Disordered" evidence="1">
    <location>
        <begin position="18"/>
        <end position="38"/>
    </location>
</feature>
<dbReference type="AlphaFoldDB" id="A0A7U9L4F7"/>
<dbReference type="EMBL" id="BHZC01000001">
    <property type="protein sequence ID" value="GCD40306.1"/>
    <property type="molecule type" value="Genomic_DNA"/>
</dbReference>
<evidence type="ECO:0000313" key="2">
    <source>
        <dbReference type="EMBL" id="GCD40306.1"/>
    </source>
</evidence>
<comment type="caution">
    <text evidence="2">The sequence shown here is derived from an EMBL/GenBank/DDBJ whole genome shotgun (WGS) entry which is preliminary data.</text>
</comment>
<organism evidence="2 3">
    <name type="scientific">Streptomyces chrestomyceticus JCM 4735</name>
    <dbReference type="NCBI Taxonomy" id="1306181"/>
    <lineage>
        <taxon>Bacteria</taxon>
        <taxon>Bacillati</taxon>
        <taxon>Actinomycetota</taxon>
        <taxon>Actinomycetes</taxon>
        <taxon>Kitasatosporales</taxon>
        <taxon>Streptomycetaceae</taxon>
        <taxon>Streptomyces</taxon>
    </lineage>
</organism>